<organism evidence="2">
    <name type="scientific">Thermodesulforhabdus norvegica</name>
    <dbReference type="NCBI Taxonomy" id="39841"/>
    <lineage>
        <taxon>Bacteria</taxon>
        <taxon>Pseudomonadati</taxon>
        <taxon>Thermodesulfobacteriota</taxon>
        <taxon>Syntrophobacteria</taxon>
        <taxon>Syntrophobacterales</taxon>
        <taxon>Thermodesulforhabdaceae</taxon>
        <taxon>Thermodesulforhabdus</taxon>
    </lineage>
</organism>
<reference evidence="2" key="1">
    <citation type="journal article" date="2020" name="mSystems">
        <title>Genome- and Community-Level Interaction Insights into Carbon Utilization and Element Cycling Functions of Hydrothermarchaeota in Hydrothermal Sediment.</title>
        <authorList>
            <person name="Zhou Z."/>
            <person name="Liu Y."/>
            <person name="Xu W."/>
            <person name="Pan J."/>
            <person name="Luo Z.H."/>
            <person name="Li M."/>
        </authorList>
    </citation>
    <scope>NUCLEOTIDE SEQUENCE [LARGE SCALE GENOMIC DNA]</scope>
    <source>
        <strain evidence="2">HyVt-19</strain>
    </source>
</reference>
<dbReference type="Proteomes" id="UP000886355">
    <property type="component" value="Unassembled WGS sequence"/>
</dbReference>
<dbReference type="Pfam" id="PF15611">
    <property type="entry name" value="EH_Signature"/>
    <property type="match status" value="1"/>
</dbReference>
<sequence>MRIPVLKFQLPEWRPADFAPLERNKKKIAYLLSKTGKGSDKFLASCDRIKTLAVKGRADLIPGIIKTSVDVRALTYLLGEPEFRARVRVTKKMLDSLYTPKPMLGLISLFQLINVFFRYFDQIAGEQEFDKGLFDHFCRLLRKELANQGRIKTGQEIADLSNNKDLLFALEGPQRVVDYAMKYRVDLDVAFKELALQNYHDTRFHRLCRYRYYLDTLRQLPVGKGHAVLAEVCKPEVYDAPAGVRRLLGHEILSILIDRASDQEVSDEWRGVILTIAGDPRVPNTSSRFRKWWSILGVDRQEKVRTWLSGFDLKLFLEVLNDYGISSGNTDLQRMFPARKTFLEGLLDQKLIQHARLFVGNSPECYLLRSYRKDELPEYAKVKDSYRSMIYLQVGHCHMIEGSHSFKLWLFPRLPTNAGITQYSKRRFDPKELSYDLERLYLDEFGKYVKAPIAVIHYPNLAWQAAAIKFLQGEGLSLNIEKLIEPGFYRDYKSKYGL</sequence>
<dbReference type="InterPro" id="IPR028943">
    <property type="entry name" value="ZorC_EH_Signature_dom"/>
</dbReference>
<proteinExistence type="predicted"/>
<dbReference type="AlphaFoldDB" id="A0A7C0WS53"/>
<protein>
    <recommendedName>
        <fullName evidence="1">Zorya protein ZorC EH domain-containing protein</fullName>
    </recommendedName>
</protein>
<name>A0A7C0WS53_9BACT</name>
<accession>A0A7C0WS53</accession>
<comment type="caution">
    <text evidence="2">The sequence shown here is derived from an EMBL/GenBank/DDBJ whole genome shotgun (WGS) entry which is preliminary data.</text>
</comment>
<gene>
    <name evidence="2" type="ORF">ENG14_04010</name>
</gene>
<dbReference type="EMBL" id="DQZW01000191">
    <property type="protein sequence ID" value="HDL90049.1"/>
    <property type="molecule type" value="Genomic_DNA"/>
</dbReference>
<evidence type="ECO:0000259" key="1">
    <source>
        <dbReference type="Pfam" id="PF15611"/>
    </source>
</evidence>
<feature type="domain" description="Zorya protein ZorC EH" evidence="1">
    <location>
        <begin position="31"/>
        <end position="468"/>
    </location>
</feature>
<evidence type="ECO:0000313" key="2">
    <source>
        <dbReference type="EMBL" id="HDL90049.1"/>
    </source>
</evidence>